<sequence length="290" mass="33429">MNGEMIKSPVIEISDGIQCRIELYPKNIKKESKDYMSIYLETVEGYLMARERFYILNNKNEQVNSMLASDHMIKENSAGWGFYQFMKLERLNEENMMKDSTTGLIGITLTVGCEIISSWIVQKEPILELEYSASLEEFDNFEKLVDNKQFSDVVLTVKSKKLQAHKIILSNNSEFFAELFINDVNKNARTVIEIKDVSYDVMKEVLRYMYAGKVNDLDKMAKGLHVAADKYLIESLKEICQNHLAHQLSAENVLEYLNFASVRNAPDLKKQCLDFVKTNMKNVVENLLLS</sequence>
<proteinExistence type="predicted"/>
<organism evidence="1 2">
    <name type="scientific">Eretmocerus hayati</name>
    <dbReference type="NCBI Taxonomy" id="131215"/>
    <lineage>
        <taxon>Eukaryota</taxon>
        <taxon>Metazoa</taxon>
        <taxon>Ecdysozoa</taxon>
        <taxon>Arthropoda</taxon>
        <taxon>Hexapoda</taxon>
        <taxon>Insecta</taxon>
        <taxon>Pterygota</taxon>
        <taxon>Neoptera</taxon>
        <taxon>Endopterygota</taxon>
        <taxon>Hymenoptera</taxon>
        <taxon>Apocrita</taxon>
        <taxon>Proctotrupomorpha</taxon>
        <taxon>Chalcidoidea</taxon>
        <taxon>Aphelinidae</taxon>
        <taxon>Aphelininae</taxon>
        <taxon>Eretmocerus</taxon>
    </lineage>
</organism>
<gene>
    <name evidence="1" type="ORF">QAD02_011426</name>
</gene>
<dbReference type="Proteomes" id="UP001239111">
    <property type="component" value="Chromosome 2"/>
</dbReference>
<reference evidence="1" key="1">
    <citation type="submission" date="2023-04" db="EMBL/GenBank/DDBJ databases">
        <title>A chromosome-level genome assembly of the parasitoid wasp Eretmocerus hayati.</title>
        <authorList>
            <person name="Zhong Y."/>
            <person name="Liu S."/>
            <person name="Liu Y."/>
        </authorList>
    </citation>
    <scope>NUCLEOTIDE SEQUENCE</scope>
    <source>
        <strain evidence="1">ZJU_SS_LIU_2023</strain>
    </source>
</reference>
<protein>
    <submittedName>
        <fullName evidence="1">Uncharacterized protein</fullName>
    </submittedName>
</protein>
<evidence type="ECO:0000313" key="1">
    <source>
        <dbReference type="EMBL" id="KAJ8675640.1"/>
    </source>
</evidence>
<dbReference type="EMBL" id="CM056742">
    <property type="protein sequence ID" value="KAJ8675640.1"/>
    <property type="molecule type" value="Genomic_DNA"/>
</dbReference>
<name>A0ACC2NWF2_9HYME</name>
<keyword evidence="2" id="KW-1185">Reference proteome</keyword>
<comment type="caution">
    <text evidence="1">The sequence shown here is derived from an EMBL/GenBank/DDBJ whole genome shotgun (WGS) entry which is preliminary data.</text>
</comment>
<accession>A0ACC2NWF2</accession>
<evidence type="ECO:0000313" key="2">
    <source>
        <dbReference type="Proteomes" id="UP001239111"/>
    </source>
</evidence>